<dbReference type="AlphaFoldDB" id="A0A6J6CZK2"/>
<protein>
    <submittedName>
        <fullName evidence="2">Unannotated protein</fullName>
    </submittedName>
</protein>
<dbReference type="Pfam" id="PF03992">
    <property type="entry name" value="ABM"/>
    <property type="match status" value="1"/>
</dbReference>
<dbReference type="EMBL" id="CAEZSR010000043">
    <property type="protein sequence ID" value="CAB4556525.1"/>
    <property type="molecule type" value="Genomic_DNA"/>
</dbReference>
<sequence length="101" mass="10656">MADIGVIAKITAQDGKRADLAGALQGALDAAEHEPGTLYYMLLEDATDANVLWMYEMYENQAALEAHMGSDAFKALGPSIGPFLAGRPELIFCKPIGGKGA</sequence>
<dbReference type="PROSITE" id="PS51725">
    <property type="entry name" value="ABM"/>
    <property type="match status" value="1"/>
</dbReference>
<proteinExistence type="predicted"/>
<dbReference type="Gene3D" id="3.30.70.100">
    <property type="match status" value="1"/>
</dbReference>
<name>A0A6J6CZK2_9ZZZZ</name>
<gene>
    <name evidence="2" type="ORF">UFOPK1493_01445</name>
</gene>
<evidence type="ECO:0000313" key="2">
    <source>
        <dbReference type="EMBL" id="CAB4556525.1"/>
    </source>
</evidence>
<feature type="domain" description="ABM" evidence="1">
    <location>
        <begin position="4"/>
        <end position="92"/>
    </location>
</feature>
<dbReference type="SUPFAM" id="SSF54909">
    <property type="entry name" value="Dimeric alpha+beta barrel"/>
    <property type="match status" value="1"/>
</dbReference>
<reference evidence="2" key="1">
    <citation type="submission" date="2020-05" db="EMBL/GenBank/DDBJ databases">
        <authorList>
            <person name="Chiriac C."/>
            <person name="Salcher M."/>
            <person name="Ghai R."/>
            <person name="Kavagutti S V."/>
        </authorList>
    </citation>
    <scope>NUCLEOTIDE SEQUENCE</scope>
</reference>
<dbReference type="PANTHER" id="PTHR40624">
    <property type="entry name" value="BIOSYNTHESIS MONOOXYGENASE, PUTATIVE (AFU_ORTHOLOGUE AFUA_1G12025)-RELATED"/>
    <property type="match status" value="1"/>
</dbReference>
<organism evidence="2">
    <name type="scientific">freshwater metagenome</name>
    <dbReference type="NCBI Taxonomy" id="449393"/>
    <lineage>
        <taxon>unclassified sequences</taxon>
        <taxon>metagenomes</taxon>
        <taxon>ecological metagenomes</taxon>
    </lineage>
</organism>
<dbReference type="InterPro" id="IPR011008">
    <property type="entry name" value="Dimeric_a/b-barrel"/>
</dbReference>
<dbReference type="PANTHER" id="PTHR40624:SF1">
    <property type="entry name" value="BIOSYNTHESIS MONOOXYGENASE, PUTATIVE (AFU_ORTHOLOGUE AFUA_1G12025)-RELATED"/>
    <property type="match status" value="1"/>
</dbReference>
<dbReference type="InterPro" id="IPR007138">
    <property type="entry name" value="ABM_dom"/>
</dbReference>
<evidence type="ECO:0000259" key="1">
    <source>
        <dbReference type="PROSITE" id="PS51725"/>
    </source>
</evidence>
<accession>A0A6J6CZK2</accession>